<name>A0A3B5Q7V1_XIPMA</name>
<dbReference type="FunFam" id="3.90.228.10:FF:000008">
    <property type="entry name" value="Poly [ADP-ribose] polymerase"/>
    <property type="match status" value="1"/>
</dbReference>
<dbReference type="KEGG" id="xma:102221531"/>
<dbReference type="Pfam" id="PF01661">
    <property type="entry name" value="Macro"/>
    <property type="match status" value="3"/>
</dbReference>
<dbReference type="PROSITE" id="PS51059">
    <property type="entry name" value="PARP_CATALYTIC"/>
    <property type="match status" value="1"/>
</dbReference>
<dbReference type="CDD" id="cd02903">
    <property type="entry name" value="Macro_BAL-like"/>
    <property type="match status" value="2"/>
</dbReference>
<dbReference type="InterPro" id="IPR057044">
    <property type="entry name" value="PARP14_KH_1"/>
</dbReference>
<dbReference type="OMA" id="MIEDECE"/>
<evidence type="ECO:0000259" key="10">
    <source>
        <dbReference type="PROSITE" id="PS50918"/>
    </source>
</evidence>
<evidence type="ECO:0000256" key="1">
    <source>
        <dbReference type="ARBA" id="ARBA00004123"/>
    </source>
</evidence>
<evidence type="ECO:0000256" key="4">
    <source>
        <dbReference type="ARBA" id="ARBA00023027"/>
    </source>
</evidence>
<evidence type="ECO:0000256" key="2">
    <source>
        <dbReference type="ARBA" id="ARBA00022676"/>
    </source>
</evidence>
<dbReference type="GO" id="GO:1990404">
    <property type="term" value="F:NAD+-protein mono-ADP-ribosyltransferase activity"/>
    <property type="evidence" value="ECO:0007669"/>
    <property type="project" value="TreeGrafter"/>
</dbReference>
<feature type="domain" description="PARP catalytic" evidence="11">
    <location>
        <begin position="1608"/>
        <end position="1801"/>
    </location>
</feature>
<comment type="similarity">
    <text evidence="6">Belongs to the ARTD/PARP family.</text>
</comment>
<dbReference type="GeneTree" id="ENSGT00940000154311"/>
<dbReference type="InterPro" id="IPR037197">
    <property type="entry name" value="WWE_dom_sf"/>
</dbReference>
<feature type="region of interest" description="Disordered" evidence="9">
    <location>
        <begin position="85"/>
        <end position="145"/>
    </location>
</feature>
<dbReference type="InterPro" id="IPR057045">
    <property type="entry name" value="PARP14_KH_3"/>
</dbReference>
<dbReference type="InterPro" id="IPR057050">
    <property type="entry name" value="RRM_PARP14_2"/>
</dbReference>
<dbReference type="SUPFAM" id="SSF117839">
    <property type="entry name" value="WWE domain"/>
    <property type="match status" value="1"/>
</dbReference>
<dbReference type="Pfam" id="PF22005">
    <property type="entry name" value="WWE_1"/>
    <property type="match status" value="1"/>
</dbReference>
<dbReference type="InterPro" id="IPR057049">
    <property type="entry name" value="PARP14_KH_8"/>
</dbReference>
<dbReference type="Pfam" id="PF23084">
    <property type="entry name" value="KH_PARP14_1"/>
    <property type="match status" value="1"/>
</dbReference>
<dbReference type="Proteomes" id="UP000002852">
    <property type="component" value="Unassembled WGS sequence"/>
</dbReference>
<keyword evidence="5" id="KW-0539">Nucleus</keyword>
<dbReference type="InterPro" id="IPR057047">
    <property type="entry name" value="PARP14_KH_5"/>
</dbReference>
<dbReference type="InterPro" id="IPR052056">
    <property type="entry name" value="Mono-ARTD/PARP"/>
</dbReference>
<evidence type="ECO:0000256" key="7">
    <source>
        <dbReference type="RuleBase" id="RU362114"/>
    </source>
</evidence>
<keyword evidence="3 7" id="KW-0808">Transferase</keyword>
<keyword evidence="4 7" id="KW-0520">NAD</keyword>
<dbReference type="Ensembl" id="ENSXMAT00000039413.1">
    <property type="protein sequence ID" value="ENSXMAP00000026319.1"/>
    <property type="gene ID" value="ENSXMAG00000026958.1"/>
</dbReference>
<evidence type="ECO:0000313" key="13">
    <source>
        <dbReference type="Ensembl" id="ENSXMAP00000026319.1"/>
    </source>
</evidence>
<dbReference type="EC" id="2.4.2.-" evidence="7"/>
<evidence type="ECO:0000256" key="6">
    <source>
        <dbReference type="ARBA" id="ARBA00024347"/>
    </source>
</evidence>
<protein>
    <recommendedName>
        <fullName evidence="7">Poly [ADP-ribose] polymerase</fullName>
        <shortName evidence="7">PARP</shortName>
        <ecNumber evidence="7">2.4.2.-</ecNumber>
    </recommendedName>
</protein>
<dbReference type="OrthoDB" id="6133115at2759"/>
<accession>A0A3B5Q7V1</accession>
<reference evidence="14" key="1">
    <citation type="submission" date="2012-01" db="EMBL/GenBank/DDBJ databases">
        <authorList>
            <person name="Walter R."/>
            <person name="Schartl M."/>
            <person name="Warren W."/>
        </authorList>
    </citation>
    <scope>NUCLEOTIDE SEQUENCE [LARGE SCALE GENOMIC DNA]</scope>
    <source>
        <strain evidence="14">JP 163 A</strain>
    </source>
</reference>
<dbReference type="Pfam" id="PF23253">
    <property type="entry name" value="KH_PARP14_6"/>
    <property type="match status" value="1"/>
</dbReference>
<dbReference type="RefSeq" id="XP_023192011.1">
    <property type="nucleotide sequence ID" value="XM_023336243.1"/>
</dbReference>
<dbReference type="InterPro" id="IPR043472">
    <property type="entry name" value="Macro_dom-like"/>
</dbReference>
<feature type="domain" description="Macro" evidence="12">
    <location>
        <begin position="777"/>
        <end position="963"/>
    </location>
</feature>
<dbReference type="GO" id="GO:0003950">
    <property type="term" value="F:NAD+ poly-ADP-ribosyltransferase activity"/>
    <property type="evidence" value="ECO:0007669"/>
    <property type="project" value="UniProtKB-UniRule"/>
</dbReference>
<dbReference type="InterPro" id="IPR054596">
    <property type="entry name" value="PARP14_WWE"/>
</dbReference>
<dbReference type="Pfam" id="PF23249">
    <property type="entry name" value="KH_PARP14_3"/>
    <property type="match status" value="1"/>
</dbReference>
<dbReference type="Pfam" id="PF23245">
    <property type="entry name" value="RRM_PARP14_2"/>
    <property type="match status" value="1"/>
</dbReference>
<dbReference type="PANTHER" id="PTHR14453">
    <property type="entry name" value="PARP/ZINC FINGER CCCH TYPE DOMAIN CONTAINING PROTEIN"/>
    <property type="match status" value="1"/>
</dbReference>
<dbReference type="Pfam" id="PF23248">
    <property type="entry name" value="KH_PARP14_2"/>
    <property type="match status" value="1"/>
</dbReference>
<dbReference type="SUPFAM" id="SSF56399">
    <property type="entry name" value="ADP-ribosylation"/>
    <property type="match status" value="1"/>
</dbReference>
<dbReference type="InterPro" id="IPR057051">
    <property type="entry name" value="PARP14_RPM_1"/>
</dbReference>
<keyword evidence="2 7" id="KW-0328">Glycosyltransferase</keyword>
<dbReference type="GO" id="GO:0003714">
    <property type="term" value="F:transcription corepressor activity"/>
    <property type="evidence" value="ECO:0007669"/>
    <property type="project" value="TreeGrafter"/>
</dbReference>
<dbReference type="FunCoup" id="A0A3B5Q7V1">
    <property type="interactions" value="200"/>
</dbReference>
<feature type="coiled-coil region" evidence="8">
    <location>
        <begin position="1497"/>
        <end position="1531"/>
    </location>
</feature>
<dbReference type="Gene3D" id="3.40.220.10">
    <property type="entry name" value="Leucine Aminopeptidase, subunit E, domain 1"/>
    <property type="match status" value="3"/>
</dbReference>
<reference evidence="14" key="2">
    <citation type="journal article" date="2013" name="Nat. Genet.">
        <title>The genome of the platyfish, Xiphophorus maculatus, provides insights into evolutionary adaptation and several complex traits.</title>
        <authorList>
            <person name="Schartl M."/>
            <person name="Walter R.B."/>
            <person name="Shen Y."/>
            <person name="Garcia T."/>
            <person name="Catchen J."/>
            <person name="Amores A."/>
            <person name="Braasch I."/>
            <person name="Chalopin D."/>
            <person name="Volff J.N."/>
            <person name="Lesch K.P."/>
            <person name="Bisazza A."/>
            <person name="Minx P."/>
            <person name="Hillier L."/>
            <person name="Wilson R.K."/>
            <person name="Fuerstenberg S."/>
            <person name="Boore J."/>
            <person name="Searle S."/>
            <person name="Postlethwait J.H."/>
            <person name="Warren W.C."/>
        </authorList>
    </citation>
    <scope>NUCLEOTIDE SEQUENCE [LARGE SCALE GENOMIC DNA]</scope>
    <source>
        <strain evidence="14">JP 163 A</strain>
    </source>
</reference>
<proteinExistence type="inferred from homology"/>
<dbReference type="GeneID" id="102221531"/>
<dbReference type="InterPro" id="IPR004170">
    <property type="entry name" value="WWE_dom"/>
</dbReference>
<evidence type="ECO:0000256" key="9">
    <source>
        <dbReference type="SAM" id="MobiDB-lite"/>
    </source>
</evidence>
<dbReference type="GO" id="GO:0005634">
    <property type="term" value="C:nucleus"/>
    <property type="evidence" value="ECO:0007669"/>
    <property type="project" value="UniProtKB-SubCell"/>
</dbReference>
<dbReference type="GO" id="GO:0010629">
    <property type="term" value="P:negative regulation of gene expression"/>
    <property type="evidence" value="ECO:0007669"/>
    <property type="project" value="TreeGrafter"/>
</dbReference>
<dbReference type="PANTHER" id="PTHR14453:SF89">
    <property type="entry name" value="PROTEIN MONO-ADP-RIBOSYLTRANSFERASE PARP14"/>
    <property type="match status" value="1"/>
</dbReference>
<dbReference type="InterPro" id="IPR002589">
    <property type="entry name" value="Macro_dom"/>
</dbReference>
<feature type="domain" description="WWE" evidence="10">
    <location>
        <begin position="1523"/>
        <end position="1601"/>
    </location>
</feature>
<dbReference type="Gene3D" id="3.90.228.10">
    <property type="match status" value="1"/>
</dbReference>
<dbReference type="InterPro" id="IPR012677">
    <property type="entry name" value="Nucleotide-bd_a/b_plait_sf"/>
</dbReference>
<comment type="subcellular location">
    <subcellularLocation>
        <location evidence="1">Nucleus</location>
    </subcellularLocation>
</comment>
<dbReference type="Pfam" id="PF23222">
    <property type="entry name" value="RRM_PARP14_1"/>
    <property type="match status" value="1"/>
</dbReference>
<feature type="compositionally biased region" description="Basic and acidic residues" evidence="9">
    <location>
        <begin position="86"/>
        <end position="113"/>
    </location>
</feature>
<dbReference type="SMART" id="SM00506">
    <property type="entry name" value="A1pp"/>
    <property type="match status" value="3"/>
</dbReference>
<dbReference type="Gene3D" id="3.30.720.50">
    <property type="match status" value="1"/>
</dbReference>
<dbReference type="PROSITE" id="PS51154">
    <property type="entry name" value="MACRO"/>
    <property type="match status" value="3"/>
</dbReference>
<reference evidence="13" key="3">
    <citation type="submission" date="2025-08" db="UniProtKB">
        <authorList>
            <consortium name="Ensembl"/>
        </authorList>
    </citation>
    <scope>IDENTIFICATION</scope>
    <source>
        <strain evidence="13">JP 163 A</strain>
    </source>
</reference>
<dbReference type="STRING" id="8083.ENSXMAP00000026319"/>
<sequence>MAEEYAFHVLVELEESNTPRLKNKLVKYFQSKKSNGGDCEVDYESGSSTALLRFRREEDQKNVLGKKKHQISLDKGVLKMAVRLPSDGKQKQGESSDEGNKKSDHAGIDKRSTIQEPVDGGETGPKGKDGDSDDEEQCSKSAVLGNIPDSVNSEFLEMLVESILRDISSPTASQDYNLELIPDISSAVVTFQSGKDTTDFIERCPQIRMFTKKGLSVRPLETTKKIVVDGVADCSEDILCLYFEDQGGEVEDVQLNEAEQSAVVTFKKHQDFKKVLGKKHEIKKEEVKVYPFYKSLGVALYGKDKPSPKLPAAISEPIDNAVLRYLANHKAALDTVGRDLERHFCNITLEQTAVRLSASPSLLKQKDAKVIIKEWANTVKATFSQAVSKFKTLKFSLESDLWEESEQKIKEKLQKEDVVVVSDKTSGVLSVAGLENDVNTLKKPISDVLDRIKESVRREKLSKTQEINVSPSMFHILSQDGLQDKLLQVYPELKMSYDQNKQALKVTGFVDEIINATQVISNATLGLKRQNLEVDEFLLDMLKDEQQEEATDILLTAYGKEAALEISPQRVQIVAVSDKDLMNAQDHLSQILKSEYIEVEDLEVLKKPEWQQLVHQQEKANSGSGMRVQIITHQQQVVVSGHKDSVDKVSSELEDFITENAHVEEFVAVKANVIIEYLKGQTTLLKQLEGVEVSFGNEEIILSGCRSAVKDCKTIVKALLASVWFDSFKVIKPGVKKFFKEKEQLYTSLIKSNTDCLVQLADKSNEEDDFALVQVQQPIYKVQTSDGVEIVVSKADMCSYSVDAVVNPSTEDLKHTSGLALALSKAAGPQLQTECDQIISVKGKLRPGDCVVTDAGGMLRCKKVIHAVGPYFDQAKPQRAEGQLKKIVKESLEQAEKCGCVSVALPAISRNRGFPLNLCLATITRAVKEYCDEKYDDTLKKIHLVDNEDSVALGLENAVKQEFGNHGVSVSSQNAIPKVSQKSSLLKLVPPDPSLCRGQTKEGLNIVLKKGNIEAAKTEVIVNTVSEDLILNRGAISNAIFSAAGPKLQQLVHSQKTSGSPGEIVVTDGCKLNSKQVFHVIASSWDNGQGTAEKTLAGIFQDCLDLAEKTRLSSISFPAVGTGNLGFPKNLVATLMLDKFLEFSSQRQSKNLKKIAVVLYPGDAETIQIFTDEFKKRFPSAPGLSTTVPAPADSSQSTSKFSKVVSSSGKHETKLGNVTIQVETGDITKETTDVIVNSSDDSFTLTSGVSKAILDAAGVAVLEECQYLGSQPNPGIIMTVPGNLKCKKILHLVVQPDIHSSVKEALQMCVKKSYTSISFPALGTDQGGVQAKQVADSMLDAVIDVFSQNTSSSLTLIRIVIFQQPMLKDFHSSMQERNVTAPKDKGGFWAKHIVTPFLKLFGSESPDNKHENKVSDIKTVKVEPAVFHICGSSQAKVDAAKKKINDLISDEQFSTEIADNDILNLSSEDCQNIINIQMKMGVSIKNQITNGQVSVIIEGLSKDVLRANQEIANMLKKVRQEQELKKKLELVATVAEWQYQQHGLLYQSFDQMTNYELEHALERATPTLKVTIHGSDYTVQMPKGPATDGKGTILQIRRIDKLQGDDVPEFWDAMPAGKTCHAVPILATSSEYTEVINLFKATCNQTVTKIERIQNPGLWKSLQIKKQEMEQRNNHQNNEKRLFHGTTEDTVPIINERGFNRSYAGQNAACYGNGSYFAVKANYSAQDTYSRPNANGEKFMYVCRVLTGDYTKGQPKMVAPPTKGGSSVHMYDSVVDDMATPSMFVVFHDTQAYPEYLITFK</sequence>
<evidence type="ECO:0000256" key="8">
    <source>
        <dbReference type="SAM" id="Coils"/>
    </source>
</evidence>
<dbReference type="InterPro" id="IPR057043">
    <property type="entry name" value="PARP14_KH_2"/>
</dbReference>
<evidence type="ECO:0000259" key="11">
    <source>
        <dbReference type="PROSITE" id="PS51059"/>
    </source>
</evidence>
<dbReference type="Pfam" id="PF00644">
    <property type="entry name" value="PARP"/>
    <property type="match status" value="1"/>
</dbReference>
<dbReference type="Gene3D" id="3.30.70.330">
    <property type="match status" value="2"/>
</dbReference>
<evidence type="ECO:0000256" key="3">
    <source>
        <dbReference type="ARBA" id="ARBA00022679"/>
    </source>
</evidence>
<dbReference type="Pfam" id="PF23254">
    <property type="entry name" value="KH_PARP14_8"/>
    <property type="match status" value="1"/>
</dbReference>
<evidence type="ECO:0000313" key="14">
    <source>
        <dbReference type="Proteomes" id="UP000002852"/>
    </source>
</evidence>
<dbReference type="SUPFAM" id="SSF52949">
    <property type="entry name" value="Macro domain-like"/>
    <property type="match status" value="3"/>
</dbReference>
<dbReference type="CDD" id="cd02907">
    <property type="entry name" value="Macro_Af1521_BAL-like"/>
    <property type="match status" value="1"/>
</dbReference>
<dbReference type="Pfam" id="PF23085">
    <property type="entry name" value="RRM_PARP14_3"/>
    <property type="match status" value="1"/>
</dbReference>
<dbReference type="InterPro" id="IPR012317">
    <property type="entry name" value="Poly(ADP-ribose)pol_cat_dom"/>
</dbReference>
<organism evidence="13 14">
    <name type="scientific">Xiphophorus maculatus</name>
    <name type="common">Southern platyfish</name>
    <name type="synonym">Platypoecilus maculatus</name>
    <dbReference type="NCBI Taxonomy" id="8083"/>
    <lineage>
        <taxon>Eukaryota</taxon>
        <taxon>Metazoa</taxon>
        <taxon>Chordata</taxon>
        <taxon>Craniata</taxon>
        <taxon>Vertebrata</taxon>
        <taxon>Euteleostomi</taxon>
        <taxon>Actinopterygii</taxon>
        <taxon>Neopterygii</taxon>
        <taxon>Teleostei</taxon>
        <taxon>Neoteleostei</taxon>
        <taxon>Acanthomorphata</taxon>
        <taxon>Ovalentaria</taxon>
        <taxon>Atherinomorphae</taxon>
        <taxon>Cyprinodontiformes</taxon>
        <taxon>Poeciliidae</taxon>
        <taxon>Poeciliinae</taxon>
        <taxon>Xiphophorus</taxon>
    </lineage>
</organism>
<feature type="domain" description="Macro" evidence="12">
    <location>
        <begin position="993"/>
        <end position="1178"/>
    </location>
</feature>
<evidence type="ECO:0000256" key="5">
    <source>
        <dbReference type="ARBA" id="ARBA00023242"/>
    </source>
</evidence>
<feature type="domain" description="Macro" evidence="12">
    <location>
        <begin position="1207"/>
        <end position="1378"/>
    </location>
</feature>
<dbReference type="GO" id="GO:0005737">
    <property type="term" value="C:cytoplasm"/>
    <property type="evidence" value="ECO:0007669"/>
    <property type="project" value="TreeGrafter"/>
</dbReference>
<dbReference type="InterPro" id="IPR057048">
    <property type="entry name" value="PARP14_KH_6"/>
</dbReference>
<dbReference type="InParanoid" id="A0A3B5Q7V1"/>
<dbReference type="CDD" id="cd01439">
    <property type="entry name" value="TCCD_inducible_PARP_like"/>
    <property type="match status" value="1"/>
</dbReference>
<dbReference type="PROSITE" id="PS50918">
    <property type="entry name" value="WWE"/>
    <property type="match status" value="1"/>
</dbReference>
<reference evidence="13" key="4">
    <citation type="submission" date="2025-09" db="UniProtKB">
        <authorList>
            <consortium name="Ensembl"/>
        </authorList>
    </citation>
    <scope>IDENTIFICATION</scope>
    <source>
        <strain evidence="13">JP 163 A</strain>
    </source>
</reference>
<dbReference type="GO" id="GO:0070212">
    <property type="term" value="P:protein poly-ADP-ribosylation"/>
    <property type="evidence" value="ECO:0007669"/>
    <property type="project" value="TreeGrafter"/>
</dbReference>
<dbReference type="Pfam" id="PF23252">
    <property type="entry name" value="KH_PARP14_5"/>
    <property type="match status" value="1"/>
</dbReference>
<keyword evidence="14" id="KW-1185">Reference proteome</keyword>
<evidence type="ECO:0000259" key="12">
    <source>
        <dbReference type="PROSITE" id="PS51154"/>
    </source>
</evidence>
<keyword evidence="8" id="KW-0175">Coiled coil</keyword>